<organism evidence="3 4">
    <name type="scientific">Syphacia muris</name>
    <dbReference type="NCBI Taxonomy" id="451379"/>
    <lineage>
        <taxon>Eukaryota</taxon>
        <taxon>Metazoa</taxon>
        <taxon>Ecdysozoa</taxon>
        <taxon>Nematoda</taxon>
        <taxon>Chromadorea</taxon>
        <taxon>Rhabditida</taxon>
        <taxon>Spirurina</taxon>
        <taxon>Oxyuridomorpha</taxon>
        <taxon>Oxyuroidea</taxon>
        <taxon>Oxyuridae</taxon>
        <taxon>Syphacia</taxon>
    </lineage>
</organism>
<feature type="region of interest" description="Disordered" evidence="1">
    <location>
        <begin position="177"/>
        <end position="196"/>
    </location>
</feature>
<dbReference type="InterPro" id="IPR036867">
    <property type="entry name" value="R3H_dom_sf"/>
</dbReference>
<dbReference type="Proteomes" id="UP000046393">
    <property type="component" value="Unplaced"/>
</dbReference>
<evidence type="ECO:0000313" key="3">
    <source>
        <dbReference type="Proteomes" id="UP000046393"/>
    </source>
</evidence>
<dbReference type="WBParaSite" id="SMUV_0000010101-mRNA-1">
    <property type="protein sequence ID" value="SMUV_0000010101-mRNA-1"/>
    <property type="gene ID" value="SMUV_0000010101"/>
</dbReference>
<dbReference type="STRING" id="451379.A0A0N5A7T6"/>
<dbReference type="PANTHER" id="PTHR32019:SF2">
    <property type="entry name" value="R3H DOMAIN-CONTAINING PROTEIN 4"/>
    <property type="match status" value="1"/>
</dbReference>
<evidence type="ECO:0000313" key="4">
    <source>
        <dbReference type="WBParaSite" id="SMUV_0000010101-mRNA-1"/>
    </source>
</evidence>
<dbReference type="InterPro" id="IPR039629">
    <property type="entry name" value="R3HDM4"/>
</dbReference>
<proteinExistence type="predicted"/>
<keyword evidence="3" id="KW-1185">Reference proteome</keyword>
<dbReference type="PANTHER" id="PTHR32019">
    <property type="entry name" value="R3H DOMAIN-CONTAINING PROTEIN 4"/>
    <property type="match status" value="1"/>
</dbReference>
<evidence type="ECO:0000256" key="1">
    <source>
        <dbReference type="SAM" id="MobiDB-lite"/>
    </source>
</evidence>
<dbReference type="Pfam" id="PF13902">
    <property type="entry name" value="R3H-assoc"/>
    <property type="match status" value="1"/>
</dbReference>
<dbReference type="InterPro" id="IPR001374">
    <property type="entry name" value="R3H_dom"/>
</dbReference>
<name>A0A0N5A7T6_9BILA</name>
<reference evidence="4" key="1">
    <citation type="submission" date="2017-02" db="UniProtKB">
        <authorList>
            <consortium name="WormBaseParasite"/>
        </authorList>
    </citation>
    <scope>IDENTIFICATION</scope>
</reference>
<protein>
    <submittedName>
        <fullName evidence="4">R3H domain-containing protein</fullName>
    </submittedName>
</protein>
<feature type="compositionally biased region" description="Basic and acidic residues" evidence="1">
    <location>
        <begin position="177"/>
        <end position="194"/>
    </location>
</feature>
<evidence type="ECO:0000259" key="2">
    <source>
        <dbReference type="PROSITE" id="PS51061"/>
    </source>
</evidence>
<dbReference type="GO" id="GO:0003676">
    <property type="term" value="F:nucleic acid binding"/>
    <property type="evidence" value="ECO:0007669"/>
    <property type="project" value="UniProtKB-UniRule"/>
</dbReference>
<dbReference type="InterPro" id="IPR025952">
    <property type="entry name" value="R3H-assoc_dom"/>
</dbReference>
<sequence length="324" mass="37464">MGVIRVEDEHDQPLIKVEEITYADYVFDDSEEECDSDESEKVPPAPVTQHTARYRKKRRSNGGGRGQRFLDVEYMVAGIKNKERLGSRKIKRLENARMICAKMDPNDVCDDFSDLVPDTISAFAMLFIDQSNMRAWNEFIEKDEEEQELVLKSFDLFTKTDVTGNDDHCVGTSLDRSYKDKVPSSKKLDKDSRNHHPAYSASACFSRLDIRFKSVFSKQKLPLAFMNDFENTLRQFFISHNEGDAEWTSLPINSGWLRLLMHGISQYLALKSQSYCNDAGEKVVKVHNERPFFIPPHKNLVAFLTDKKKLFPCKFYDHAEYKQS</sequence>
<dbReference type="PROSITE" id="PS51061">
    <property type="entry name" value="R3H"/>
    <property type="match status" value="1"/>
</dbReference>
<feature type="domain" description="R3H" evidence="2">
    <location>
        <begin position="223"/>
        <end position="289"/>
    </location>
</feature>
<dbReference type="AlphaFoldDB" id="A0A0N5A7T6"/>
<dbReference type="SUPFAM" id="SSF82708">
    <property type="entry name" value="R3H domain"/>
    <property type="match status" value="1"/>
</dbReference>
<feature type="region of interest" description="Disordered" evidence="1">
    <location>
        <begin position="31"/>
        <end position="64"/>
    </location>
</feature>
<accession>A0A0N5A7T6</accession>